<dbReference type="AlphaFoldDB" id="A0A7Y0L5W8"/>
<dbReference type="Proteomes" id="UP000533476">
    <property type="component" value="Unassembled WGS sequence"/>
</dbReference>
<sequence length="253" mass="26826">MTGTVYLVGAGPGDPELLTVKARRLLGEADAVLYDRLVHPEVLQYVRPGAFRQCVGKAPGGHGWSQEAINHELILMARRFAKVVRLKGGDPFLFGRGGEEAIALHDAGIRVEIVPGISSAWSAPALGAVPVTHRGVSAALMVVEGHDPDTMEWDILSKTEATLVLLMAMGNSPIIAAELVAHGRSGNTPAAVIERASYSDQRVVRTTLAQLATVIDKEQLSNPAVIVIGKVVDVLPPGLLSQLTSENPARFAL</sequence>
<dbReference type="Gene3D" id="3.40.1010.10">
    <property type="entry name" value="Cobalt-precorrin-4 Transmethylase, Domain 1"/>
    <property type="match status" value="1"/>
</dbReference>
<name>A0A7Y0L5W8_9FIRM</name>
<keyword evidence="9" id="KW-1185">Reference proteome</keyword>
<reference evidence="8 9" key="1">
    <citation type="submission" date="2020-04" db="EMBL/GenBank/DDBJ databases">
        <authorList>
            <person name="Zhang R."/>
            <person name="Schippers A."/>
        </authorList>
    </citation>
    <scope>NUCLEOTIDE SEQUENCE [LARGE SCALE GENOMIC DNA]</scope>
    <source>
        <strain evidence="8 9">DSM 109850</strain>
    </source>
</reference>
<evidence type="ECO:0000256" key="2">
    <source>
        <dbReference type="ARBA" id="ARBA00022603"/>
    </source>
</evidence>
<dbReference type="GO" id="GO:0019354">
    <property type="term" value="P:siroheme biosynthetic process"/>
    <property type="evidence" value="ECO:0007669"/>
    <property type="project" value="InterPro"/>
</dbReference>
<feature type="domain" description="Tetrapyrrole methylase" evidence="7">
    <location>
        <begin position="4"/>
        <end position="212"/>
    </location>
</feature>
<dbReference type="EC" id="2.1.1.107" evidence="1"/>
<dbReference type="InterPro" id="IPR050161">
    <property type="entry name" value="Siro_Cobalamin_biosynth"/>
</dbReference>
<protein>
    <recommendedName>
        <fullName evidence="1">uroporphyrinogen-III C-methyltransferase</fullName>
        <ecNumber evidence="1">2.1.1.107</ecNumber>
    </recommendedName>
</protein>
<evidence type="ECO:0000256" key="1">
    <source>
        <dbReference type="ARBA" id="ARBA00012162"/>
    </source>
</evidence>
<dbReference type="FunFam" id="3.40.1010.10:FF:000001">
    <property type="entry name" value="Siroheme synthase"/>
    <property type="match status" value="1"/>
</dbReference>
<evidence type="ECO:0000313" key="8">
    <source>
        <dbReference type="EMBL" id="NMP23877.1"/>
    </source>
</evidence>
<evidence type="ECO:0000256" key="6">
    <source>
        <dbReference type="RuleBase" id="RU003960"/>
    </source>
</evidence>
<dbReference type="InterPro" id="IPR035996">
    <property type="entry name" value="4pyrrol_Methylase_sf"/>
</dbReference>
<dbReference type="GO" id="GO:0004851">
    <property type="term" value="F:uroporphyrin-III C-methyltransferase activity"/>
    <property type="evidence" value="ECO:0007669"/>
    <property type="project" value="UniProtKB-EC"/>
</dbReference>
<dbReference type="PROSITE" id="PS00840">
    <property type="entry name" value="SUMT_2"/>
    <property type="match status" value="1"/>
</dbReference>
<dbReference type="Pfam" id="PF00590">
    <property type="entry name" value="TP_methylase"/>
    <property type="match status" value="1"/>
</dbReference>
<dbReference type="InterPro" id="IPR014776">
    <property type="entry name" value="4pyrrole_Mease_sub2"/>
</dbReference>
<dbReference type="InterPro" id="IPR000878">
    <property type="entry name" value="4pyrrol_Mease"/>
</dbReference>
<dbReference type="PANTHER" id="PTHR45790:SF3">
    <property type="entry name" value="S-ADENOSYL-L-METHIONINE-DEPENDENT UROPORPHYRINOGEN III METHYLTRANSFERASE, CHLOROPLASTIC"/>
    <property type="match status" value="1"/>
</dbReference>
<gene>
    <name evidence="8" type="primary">cobA</name>
    <name evidence="8" type="ORF">HIJ39_16200</name>
</gene>
<keyword evidence="3 6" id="KW-0808">Transferase</keyword>
<dbReference type="SUPFAM" id="SSF53790">
    <property type="entry name" value="Tetrapyrrole methylase"/>
    <property type="match status" value="1"/>
</dbReference>
<keyword evidence="5" id="KW-0627">Porphyrin biosynthesis</keyword>
<evidence type="ECO:0000259" key="7">
    <source>
        <dbReference type="Pfam" id="PF00590"/>
    </source>
</evidence>
<accession>A0A7Y0L5W8</accession>
<dbReference type="InterPro" id="IPR003043">
    <property type="entry name" value="Uropor_MeTrfase_CS"/>
</dbReference>
<dbReference type="PROSITE" id="PS00839">
    <property type="entry name" value="SUMT_1"/>
    <property type="match status" value="1"/>
</dbReference>
<keyword evidence="2 6" id="KW-0489">Methyltransferase</keyword>
<organism evidence="8 9">
    <name type="scientific">Sulfobacillus harzensis</name>
    <dbReference type="NCBI Taxonomy" id="2729629"/>
    <lineage>
        <taxon>Bacteria</taxon>
        <taxon>Bacillati</taxon>
        <taxon>Bacillota</taxon>
        <taxon>Clostridia</taxon>
        <taxon>Eubacteriales</taxon>
        <taxon>Clostridiales Family XVII. Incertae Sedis</taxon>
        <taxon>Sulfobacillus</taxon>
    </lineage>
</organism>
<proteinExistence type="inferred from homology"/>
<evidence type="ECO:0000256" key="3">
    <source>
        <dbReference type="ARBA" id="ARBA00022679"/>
    </source>
</evidence>
<comment type="similarity">
    <text evidence="6">Belongs to the precorrin methyltransferase family.</text>
</comment>
<dbReference type="EMBL" id="JABBVZ010000071">
    <property type="protein sequence ID" value="NMP23877.1"/>
    <property type="molecule type" value="Genomic_DNA"/>
</dbReference>
<dbReference type="PANTHER" id="PTHR45790">
    <property type="entry name" value="SIROHEME SYNTHASE-RELATED"/>
    <property type="match status" value="1"/>
</dbReference>
<keyword evidence="4" id="KW-0949">S-adenosyl-L-methionine</keyword>
<dbReference type="Gene3D" id="3.30.950.10">
    <property type="entry name" value="Methyltransferase, Cobalt-precorrin-4 Transmethylase, Domain 2"/>
    <property type="match status" value="1"/>
</dbReference>
<comment type="caution">
    <text evidence="8">The sequence shown here is derived from an EMBL/GenBank/DDBJ whole genome shotgun (WGS) entry which is preliminary data.</text>
</comment>
<evidence type="ECO:0000256" key="4">
    <source>
        <dbReference type="ARBA" id="ARBA00022691"/>
    </source>
</evidence>
<dbReference type="InterPro" id="IPR006366">
    <property type="entry name" value="CobA/CysG_C"/>
</dbReference>
<evidence type="ECO:0000313" key="9">
    <source>
        <dbReference type="Proteomes" id="UP000533476"/>
    </source>
</evidence>
<dbReference type="NCBIfam" id="NF004790">
    <property type="entry name" value="PRK06136.1"/>
    <property type="match status" value="1"/>
</dbReference>
<dbReference type="RefSeq" id="WP_169101525.1">
    <property type="nucleotide sequence ID" value="NZ_JABBVZ010000071.1"/>
</dbReference>
<evidence type="ECO:0000256" key="5">
    <source>
        <dbReference type="ARBA" id="ARBA00023244"/>
    </source>
</evidence>
<dbReference type="CDD" id="cd11642">
    <property type="entry name" value="SUMT"/>
    <property type="match status" value="1"/>
</dbReference>
<dbReference type="NCBIfam" id="TIGR01469">
    <property type="entry name" value="cobA_cysG_Cterm"/>
    <property type="match status" value="1"/>
</dbReference>
<dbReference type="GO" id="GO:0032259">
    <property type="term" value="P:methylation"/>
    <property type="evidence" value="ECO:0007669"/>
    <property type="project" value="UniProtKB-KW"/>
</dbReference>
<dbReference type="InterPro" id="IPR014777">
    <property type="entry name" value="4pyrrole_Mease_sub1"/>
</dbReference>